<dbReference type="Pfam" id="PF01177">
    <property type="entry name" value="Asp_Glu_race"/>
    <property type="match status" value="1"/>
</dbReference>
<keyword evidence="4" id="KW-1185">Reference proteome</keyword>
<dbReference type="InterPro" id="IPR001920">
    <property type="entry name" value="Asp/Glu_race"/>
</dbReference>
<dbReference type="AlphaFoldDB" id="A0A163CG68"/>
<evidence type="ECO:0000313" key="4">
    <source>
        <dbReference type="Proteomes" id="UP000076715"/>
    </source>
</evidence>
<sequence>MKKQSKTIGLIGGMSWESSKLYYEIINKRMNEVLGDSHSAKLIMVSVNFEEIKKMTFANNWEGIGVVMAKSAKQLEKAGADSILLCTNLIHLVSDKIKESVAIPLLHIADATGEKIQQQKLQKVLLLGTKYTMEKDFYTSTLEDKYGLEVMVPETQERQTIHDIIYNELVKGIFTEKSKKYLCQVIEGSKGKGAEGAILGCTEIPMLIADQALSIPTFDTAKIHAYKAVEWAVSLT</sequence>
<evidence type="ECO:0000256" key="1">
    <source>
        <dbReference type="ARBA" id="ARBA00007847"/>
    </source>
</evidence>
<dbReference type="STRING" id="1642818.AWE51_02770"/>
<proteinExistence type="inferred from homology"/>
<dbReference type="PANTHER" id="PTHR21198:SF7">
    <property type="entry name" value="ASPARTATE-GLUTAMATE RACEMASE FAMILY"/>
    <property type="match status" value="1"/>
</dbReference>
<dbReference type="OrthoDB" id="9803739at2"/>
<dbReference type="PANTHER" id="PTHR21198">
    <property type="entry name" value="GLUTAMATE RACEMASE"/>
    <property type="match status" value="1"/>
</dbReference>
<dbReference type="InterPro" id="IPR004380">
    <property type="entry name" value="Asp_race"/>
</dbReference>
<reference evidence="3 4" key="1">
    <citation type="submission" date="2016-01" db="EMBL/GenBank/DDBJ databases">
        <title>The draft genome sequence of Aquimarina sp. RZW4-3-2.</title>
        <authorList>
            <person name="Wang Y."/>
        </authorList>
    </citation>
    <scope>NUCLEOTIDE SEQUENCE [LARGE SCALE GENOMIC DNA]</scope>
    <source>
        <strain evidence="3 4">RZW4-3-2</strain>
    </source>
</reference>
<accession>A0A163CG68</accession>
<dbReference type="GO" id="GO:0047661">
    <property type="term" value="F:amino-acid racemase activity"/>
    <property type="evidence" value="ECO:0007669"/>
    <property type="project" value="InterPro"/>
</dbReference>
<organism evidence="3 4">
    <name type="scientific">Aquimarina aggregata</name>
    <dbReference type="NCBI Taxonomy" id="1642818"/>
    <lineage>
        <taxon>Bacteria</taxon>
        <taxon>Pseudomonadati</taxon>
        <taxon>Bacteroidota</taxon>
        <taxon>Flavobacteriia</taxon>
        <taxon>Flavobacteriales</taxon>
        <taxon>Flavobacteriaceae</taxon>
        <taxon>Aquimarina</taxon>
    </lineage>
</organism>
<evidence type="ECO:0000313" key="3">
    <source>
        <dbReference type="EMBL" id="KZS42381.1"/>
    </source>
</evidence>
<name>A0A163CG68_9FLAO</name>
<dbReference type="RefSeq" id="WP_066310020.1">
    <property type="nucleotide sequence ID" value="NZ_LQRT01000002.1"/>
</dbReference>
<dbReference type="SUPFAM" id="SSF53681">
    <property type="entry name" value="Aspartate/glutamate racemase"/>
    <property type="match status" value="2"/>
</dbReference>
<comment type="caution">
    <text evidence="3">The sequence shown here is derived from an EMBL/GenBank/DDBJ whole genome shotgun (WGS) entry which is preliminary data.</text>
</comment>
<keyword evidence="2" id="KW-0413">Isomerase</keyword>
<gene>
    <name evidence="3" type="ORF">AWE51_02770</name>
</gene>
<dbReference type="Gene3D" id="3.40.50.1860">
    <property type="match status" value="2"/>
</dbReference>
<dbReference type="EMBL" id="LQRT01000002">
    <property type="protein sequence ID" value="KZS42381.1"/>
    <property type="molecule type" value="Genomic_DNA"/>
</dbReference>
<dbReference type="Proteomes" id="UP000076715">
    <property type="component" value="Unassembled WGS sequence"/>
</dbReference>
<evidence type="ECO:0000256" key="2">
    <source>
        <dbReference type="ARBA" id="ARBA00023235"/>
    </source>
</evidence>
<dbReference type="InterPro" id="IPR015942">
    <property type="entry name" value="Asp/Glu/hydantoin_racemase"/>
</dbReference>
<protein>
    <submittedName>
        <fullName evidence="3">Aspartate racemase</fullName>
    </submittedName>
</protein>
<dbReference type="NCBIfam" id="TIGR00035">
    <property type="entry name" value="asp_race"/>
    <property type="match status" value="1"/>
</dbReference>
<comment type="similarity">
    <text evidence="1">Belongs to the aspartate/glutamate racemases family.</text>
</comment>